<gene>
    <name evidence="1" type="ORF">CLUP02_13586</name>
</gene>
<dbReference type="KEGG" id="clup:CLUP02_13586"/>
<evidence type="ECO:0000313" key="1">
    <source>
        <dbReference type="EMBL" id="UQC88064.1"/>
    </source>
</evidence>
<evidence type="ECO:0000313" key="2">
    <source>
        <dbReference type="Proteomes" id="UP000830671"/>
    </source>
</evidence>
<dbReference type="AlphaFoldDB" id="A0A9Q8T2F8"/>
<dbReference type="EMBL" id="CP019479">
    <property type="protein sequence ID" value="UQC88064.1"/>
    <property type="molecule type" value="Genomic_DNA"/>
</dbReference>
<proteinExistence type="predicted"/>
<name>A0A9Q8T2F8_9PEZI</name>
<organism evidence="1 2">
    <name type="scientific">Colletotrichum lupini</name>
    <dbReference type="NCBI Taxonomy" id="145971"/>
    <lineage>
        <taxon>Eukaryota</taxon>
        <taxon>Fungi</taxon>
        <taxon>Dikarya</taxon>
        <taxon>Ascomycota</taxon>
        <taxon>Pezizomycotina</taxon>
        <taxon>Sordariomycetes</taxon>
        <taxon>Hypocreomycetidae</taxon>
        <taxon>Glomerellales</taxon>
        <taxon>Glomerellaceae</taxon>
        <taxon>Colletotrichum</taxon>
        <taxon>Colletotrichum acutatum species complex</taxon>
    </lineage>
</organism>
<accession>A0A9Q8T2F8</accession>
<protein>
    <submittedName>
        <fullName evidence="1">Uncharacterized protein</fullName>
    </submittedName>
</protein>
<dbReference type="RefSeq" id="XP_049149670.1">
    <property type="nucleotide sequence ID" value="XM_049292524.1"/>
</dbReference>
<keyword evidence="2" id="KW-1185">Reference proteome</keyword>
<reference evidence="1" key="1">
    <citation type="journal article" date="2021" name="Mol. Plant Microbe Interact.">
        <title>Complete Genome Sequence of the Plant-Pathogenic Fungus Colletotrichum lupini.</title>
        <authorList>
            <person name="Baroncelli R."/>
            <person name="Pensec F."/>
            <person name="Da Lio D."/>
            <person name="Boufleur T."/>
            <person name="Vicente I."/>
            <person name="Sarrocco S."/>
            <person name="Picot A."/>
            <person name="Baraldi E."/>
            <person name="Sukno S."/>
            <person name="Thon M."/>
            <person name="Le Floch G."/>
        </authorList>
    </citation>
    <scope>NUCLEOTIDE SEQUENCE</scope>
    <source>
        <strain evidence="1">IMI 504893</strain>
    </source>
</reference>
<dbReference type="GeneID" id="73347534"/>
<dbReference type="Proteomes" id="UP000830671">
    <property type="component" value="Chromosome 7"/>
</dbReference>
<sequence>MSFYSPPLNARPHTAKMCCWTLSALNIYFRPMRFLLLPSTKAILVVAKRRSTWLDPEPPLARGEQLIAMAGRSRAGKKQQQARQIISRATSEQPFMRTLVLRLQDRLCRMRLASAQFK</sequence>